<evidence type="ECO:0000313" key="1">
    <source>
        <dbReference type="EMBL" id="GIY47943.1"/>
    </source>
</evidence>
<sequence length="97" mass="11278">MNWAAWIDDLSPLYHLQASSIILHQRLKDSGHHYRVEITRRFSIPGSGKTPENNMDIHAVVGIVKTLAILLKTFKTRFGRFWRKANILIFEMDAMEL</sequence>
<keyword evidence="2" id="KW-1185">Reference proteome</keyword>
<dbReference type="AlphaFoldDB" id="A0AAV4TUS0"/>
<organism evidence="1 2">
    <name type="scientific">Caerostris extrusa</name>
    <name type="common">Bark spider</name>
    <name type="synonym">Caerostris bankana</name>
    <dbReference type="NCBI Taxonomy" id="172846"/>
    <lineage>
        <taxon>Eukaryota</taxon>
        <taxon>Metazoa</taxon>
        <taxon>Ecdysozoa</taxon>
        <taxon>Arthropoda</taxon>
        <taxon>Chelicerata</taxon>
        <taxon>Arachnida</taxon>
        <taxon>Araneae</taxon>
        <taxon>Araneomorphae</taxon>
        <taxon>Entelegynae</taxon>
        <taxon>Araneoidea</taxon>
        <taxon>Araneidae</taxon>
        <taxon>Caerostris</taxon>
    </lineage>
</organism>
<accession>A0AAV4TUS0</accession>
<dbReference type="Proteomes" id="UP001054945">
    <property type="component" value="Unassembled WGS sequence"/>
</dbReference>
<gene>
    <name evidence="1" type="ORF">CEXT_205851</name>
</gene>
<comment type="caution">
    <text evidence="1">The sequence shown here is derived from an EMBL/GenBank/DDBJ whole genome shotgun (WGS) entry which is preliminary data.</text>
</comment>
<protein>
    <submittedName>
        <fullName evidence="1">Uncharacterized protein</fullName>
    </submittedName>
</protein>
<proteinExistence type="predicted"/>
<name>A0AAV4TUS0_CAEEX</name>
<reference evidence="1 2" key="1">
    <citation type="submission" date="2021-06" db="EMBL/GenBank/DDBJ databases">
        <title>Caerostris extrusa draft genome.</title>
        <authorList>
            <person name="Kono N."/>
            <person name="Arakawa K."/>
        </authorList>
    </citation>
    <scope>NUCLEOTIDE SEQUENCE [LARGE SCALE GENOMIC DNA]</scope>
</reference>
<dbReference type="EMBL" id="BPLR01011653">
    <property type="protein sequence ID" value="GIY47943.1"/>
    <property type="molecule type" value="Genomic_DNA"/>
</dbReference>
<evidence type="ECO:0000313" key="2">
    <source>
        <dbReference type="Proteomes" id="UP001054945"/>
    </source>
</evidence>